<evidence type="ECO:0000313" key="6">
    <source>
        <dbReference type="Proteomes" id="UP000187406"/>
    </source>
</evidence>
<feature type="domain" description="Phytocyanin" evidence="4">
    <location>
        <begin position="25"/>
        <end position="126"/>
    </location>
</feature>
<feature type="transmembrane region" description="Helical" evidence="3">
    <location>
        <begin position="190"/>
        <end position="208"/>
    </location>
</feature>
<keyword evidence="3" id="KW-1133">Transmembrane helix</keyword>
<dbReference type="InParanoid" id="A0A1Q3DGV3"/>
<name>A0A1Q3DGV3_CEPFO</name>
<dbReference type="PANTHER" id="PTHR33021">
    <property type="entry name" value="BLUE COPPER PROTEIN"/>
    <property type="match status" value="1"/>
</dbReference>
<protein>
    <submittedName>
        <fullName evidence="5">Cu_bind_like domain-containing protein</fullName>
    </submittedName>
</protein>
<dbReference type="CDD" id="cd13920">
    <property type="entry name" value="Stellacyanin"/>
    <property type="match status" value="1"/>
</dbReference>
<dbReference type="InterPro" id="IPR003245">
    <property type="entry name" value="Phytocyanin_dom"/>
</dbReference>
<evidence type="ECO:0000313" key="5">
    <source>
        <dbReference type="EMBL" id="GAV91645.1"/>
    </source>
</evidence>
<evidence type="ECO:0000256" key="2">
    <source>
        <dbReference type="ARBA" id="ARBA00023180"/>
    </source>
</evidence>
<dbReference type="PROSITE" id="PS51485">
    <property type="entry name" value="PHYTOCYANIN"/>
    <property type="match status" value="1"/>
</dbReference>
<sequence length="210" mass="23512">MAVHRDVIITMVYIATLFGASSAGTRYTVGDAVWSIPPYPDYYTNWSSSHVFYIRDSLLFEFETELYNVIQVPKQDYDNCTFNNPIKILNSGPTIILLNEEGVFYYICNMSNYCALGQKISVFVQKHLKMIPPCSAPLPSPSVAHFAPDDLPEPLPSEWNRTQSPATVSSPVLLPDGNGNSKAFVMLRSTWWPSVGATVLCLMGPFLFRK</sequence>
<gene>
    <name evidence="5" type="ORF">CFOL_v3_35035</name>
</gene>
<dbReference type="OrthoDB" id="2015260at2759"/>
<evidence type="ECO:0000256" key="1">
    <source>
        <dbReference type="ARBA" id="ARBA00023157"/>
    </source>
</evidence>
<dbReference type="AlphaFoldDB" id="A0A1Q3DGV3"/>
<reference evidence="6" key="1">
    <citation type="submission" date="2016-04" db="EMBL/GenBank/DDBJ databases">
        <title>Cephalotus genome sequencing.</title>
        <authorList>
            <person name="Fukushima K."/>
            <person name="Hasebe M."/>
            <person name="Fang X."/>
        </authorList>
    </citation>
    <scope>NUCLEOTIDE SEQUENCE [LARGE SCALE GENOMIC DNA]</scope>
    <source>
        <strain evidence="6">cv. St1</strain>
    </source>
</reference>
<keyword evidence="3" id="KW-0472">Membrane</keyword>
<evidence type="ECO:0000256" key="3">
    <source>
        <dbReference type="SAM" id="Phobius"/>
    </source>
</evidence>
<dbReference type="STRING" id="3775.A0A1Q3DGV3"/>
<dbReference type="Pfam" id="PF02298">
    <property type="entry name" value="Cu_bind_like"/>
    <property type="match status" value="1"/>
</dbReference>
<dbReference type="InterPro" id="IPR039391">
    <property type="entry name" value="Phytocyanin-like"/>
</dbReference>
<dbReference type="GO" id="GO:0009055">
    <property type="term" value="F:electron transfer activity"/>
    <property type="evidence" value="ECO:0007669"/>
    <property type="project" value="InterPro"/>
</dbReference>
<organism evidence="5 6">
    <name type="scientific">Cephalotus follicularis</name>
    <name type="common">Albany pitcher plant</name>
    <dbReference type="NCBI Taxonomy" id="3775"/>
    <lineage>
        <taxon>Eukaryota</taxon>
        <taxon>Viridiplantae</taxon>
        <taxon>Streptophyta</taxon>
        <taxon>Embryophyta</taxon>
        <taxon>Tracheophyta</taxon>
        <taxon>Spermatophyta</taxon>
        <taxon>Magnoliopsida</taxon>
        <taxon>eudicotyledons</taxon>
        <taxon>Gunneridae</taxon>
        <taxon>Pentapetalae</taxon>
        <taxon>rosids</taxon>
        <taxon>fabids</taxon>
        <taxon>Oxalidales</taxon>
        <taxon>Cephalotaceae</taxon>
        <taxon>Cephalotus</taxon>
    </lineage>
</organism>
<accession>A0A1Q3DGV3</accession>
<dbReference type="SUPFAM" id="SSF49503">
    <property type="entry name" value="Cupredoxins"/>
    <property type="match status" value="1"/>
</dbReference>
<comment type="caution">
    <text evidence="5">The sequence shown here is derived from an EMBL/GenBank/DDBJ whole genome shotgun (WGS) entry which is preliminary data.</text>
</comment>
<keyword evidence="2" id="KW-0325">Glycoprotein</keyword>
<evidence type="ECO:0000259" key="4">
    <source>
        <dbReference type="PROSITE" id="PS51485"/>
    </source>
</evidence>
<dbReference type="Proteomes" id="UP000187406">
    <property type="component" value="Unassembled WGS sequence"/>
</dbReference>
<keyword evidence="3" id="KW-0812">Transmembrane</keyword>
<keyword evidence="1" id="KW-1015">Disulfide bond</keyword>
<dbReference type="PANTHER" id="PTHR33021:SF288">
    <property type="entry name" value="OS03G0648500 PROTEIN"/>
    <property type="match status" value="1"/>
</dbReference>
<dbReference type="Gene3D" id="2.60.40.420">
    <property type="entry name" value="Cupredoxins - blue copper proteins"/>
    <property type="match status" value="1"/>
</dbReference>
<dbReference type="InterPro" id="IPR008972">
    <property type="entry name" value="Cupredoxin"/>
</dbReference>
<dbReference type="EMBL" id="BDDD01007765">
    <property type="protein sequence ID" value="GAV91645.1"/>
    <property type="molecule type" value="Genomic_DNA"/>
</dbReference>
<proteinExistence type="predicted"/>
<keyword evidence="6" id="KW-1185">Reference proteome</keyword>
<dbReference type="GO" id="GO:0005886">
    <property type="term" value="C:plasma membrane"/>
    <property type="evidence" value="ECO:0007669"/>
    <property type="project" value="TreeGrafter"/>
</dbReference>
<dbReference type="FunFam" id="2.60.40.420:FF:000034">
    <property type="entry name" value="Cupredoxin superfamily protein"/>
    <property type="match status" value="1"/>
</dbReference>